<gene>
    <name evidence="1" type="ORF">DFP86_107203</name>
</gene>
<dbReference type="AlphaFoldDB" id="A0A4R7B7Y4"/>
<proteinExistence type="predicted"/>
<accession>A0A4R7B7Y4</accession>
<dbReference type="CDD" id="cd14744">
    <property type="entry name" value="PAAR_CT_2"/>
    <property type="match status" value="1"/>
</dbReference>
<dbReference type="InterPro" id="IPR008727">
    <property type="entry name" value="PAAR_motif"/>
</dbReference>
<evidence type="ECO:0000313" key="2">
    <source>
        <dbReference type="Proteomes" id="UP000295611"/>
    </source>
</evidence>
<dbReference type="Proteomes" id="UP000295611">
    <property type="component" value="Unassembled WGS sequence"/>
</dbReference>
<organism evidence="1 2">
    <name type="scientific">Paludibacterium purpuratum</name>
    <dbReference type="NCBI Taxonomy" id="1144873"/>
    <lineage>
        <taxon>Bacteria</taxon>
        <taxon>Pseudomonadati</taxon>
        <taxon>Pseudomonadota</taxon>
        <taxon>Betaproteobacteria</taxon>
        <taxon>Neisseriales</taxon>
        <taxon>Chromobacteriaceae</taxon>
        <taxon>Paludibacterium</taxon>
    </lineage>
</organism>
<comment type="caution">
    <text evidence="1">The sequence shown here is derived from an EMBL/GenBank/DDBJ whole genome shotgun (WGS) entry which is preliminary data.</text>
</comment>
<dbReference type="OrthoDB" id="197187at2"/>
<dbReference type="Gene3D" id="2.60.200.60">
    <property type="match status" value="1"/>
</dbReference>
<reference evidence="1 2" key="1">
    <citation type="submission" date="2019-03" db="EMBL/GenBank/DDBJ databases">
        <title>Genomic Encyclopedia of Type Strains, Phase III (KMG-III): the genomes of soil and plant-associated and newly described type strains.</title>
        <authorList>
            <person name="Whitman W."/>
        </authorList>
    </citation>
    <scope>NUCLEOTIDE SEQUENCE [LARGE SCALE GENOMIC DNA]</scope>
    <source>
        <strain evidence="1 2">CECT 8976</strain>
    </source>
</reference>
<keyword evidence="2" id="KW-1185">Reference proteome</keyword>
<sequence length="87" mass="8741">MKPPIRLGDPTSHGGEVVSAAATTKLFGKPVACVGDRVSCPKEGHSNCVIVEGDESWKVGGKAVALDGHKTSCGAVLIATLGEVGKG</sequence>
<name>A0A4R7B7Y4_9NEIS</name>
<dbReference type="EMBL" id="SNZP01000007">
    <property type="protein sequence ID" value="TDR79836.1"/>
    <property type="molecule type" value="Genomic_DNA"/>
</dbReference>
<dbReference type="RefSeq" id="WP_133680913.1">
    <property type="nucleotide sequence ID" value="NZ_SNZP01000007.1"/>
</dbReference>
<evidence type="ECO:0000313" key="1">
    <source>
        <dbReference type="EMBL" id="TDR79836.1"/>
    </source>
</evidence>
<dbReference type="Pfam" id="PF05488">
    <property type="entry name" value="PAAR_motif"/>
    <property type="match status" value="1"/>
</dbReference>
<protein>
    <submittedName>
        <fullName evidence="1">Putative Zn-binding protein involved in type VI secretion</fullName>
    </submittedName>
</protein>